<dbReference type="Pfam" id="PF00248">
    <property type="entry name" value="Aldo_ket_red"/>
    <property type="match status" value="1"/>
</dbReference>
<sequence>MIQTTTIAGTPIVKIGHGLMSMSWVPEPPPDEQCFESIIAGINAAPPGVKVFLNAGEFYGTWPNTTANLELLNRFFTKYPEYAERTFLSVKASLTAGVTKIVFPKTVRNPAGLERSISNIIQKLGPNKKIDLFEPARVDPNVSIEETISELNKHVESGSIGSIGLSECSAATLERASKVGKVAAVEIEVSLWSYEEETRKVISKAAEIGAVIAAYSPLGQGALTGKLNPAELGKDDHRSRFPRFQEEVITLVWFRVISLINLSNSQSFKNNVKLVNALKDLAEKKGITPAQLSLAWVSSLGQHVVPIPGSTRAARTVENASAASIELSKQELEEITHIIGANPISGDRYPEEVMKTVWR</sequence>
<gene>
    <name evidence="3" type="ORF">RDB_LOCUS47657</name>
</gene>
<evidence type="ECO:0000313" key="4">
    <source>
        <dbReference type="Proteomes" id="UP000663840"/>
    </source>
</evidence>
<keyword evidence="1" id="KW-0560">Oxidoreductase</keyword>
<dbReference type="AlphaFoldDB" id="A0A8H2X243"/>
<dbReference type="Gene3D" id="3.20.20.100">
    <property type="entry name" value="NADP-dependent oxidoreductase domain"/>
    <property type="match status" value="1"/>
</dbReference>
<protein>
    <recommendedName>
        <fullName evidence="2">NADP-dependent oxidoreductase domain-containing protein</fullName>
    </recommendedName>
</protein>
<dbReference type="EMBL" id="CAJMWR010001088">
    <property type="protein sequence ID" value="CAE6414465.1"/>
    <property type="molecule type" value="Genomic_DNA"/>
</dbReference>
<dbReference type="GO" id="GO:0005737">
    <property type="term" value="C:cytoplasm"/>
    <property type="evidence" value="ECO:0007669"/>
    <property type="project" value="TreeGrafter"/>
</dbReference>
<dbReference type="PANTHER" id="PTHR43625:SF78">
    <property type="entry name" value="PYRIDOXAL REDUCTASE-RELATED"/>
    <property type="match status" value="1"/>
</dbReference>
<dbReference type="GO" id="GO:0016491">
    <property type="term" value="F:oxidoreductase activity"/>
    <property type="evidence" value="ECO:0007669"/>
    <property type="project" value="UniProtKB-KW"/>
</dbReference>
<evidence type="ECO:0000259" key="2">
    <source>
        <dbReference type="Pfam" id="PF00248"/>
    </source>
</evidence>
<accession>A0A8H2X243</accession>
<dbReference type="InterPro" id="IPR050791">
    <property type="entry name" value="Aldo-Keto_reductase"/>
</dbReference>
<evidence type="ECO:0000313" key="3">
    <source>
        <dbReference type="EMBL" id="CAE6414465.1"/>
    </source>
</evidence>
<dbReference type="PANTHER" id="PTHR43625">
    <property type="entry name" value="AFLATOXIN B1 ALDEHYDE REDUCTASE"/>
    <property type="match status" value="1"/>
</dbReference>
<dbReference type="CDD" id="cd19077">
    <property type="entry name" value="AKR_AKR8A1-2"/>
    <property type="match status" value="1"/>
</dbReference>
<evidence type="ECO:0000256" key="1">
    <source>
        <dbReference type="ARBA" id="ARBA00023002"/>
    </source>
</evidence>
<dbReference type="Proteomes" id="UP000663840">
    <property type="component" value="Unassembled WGS sequence"/>
</dbReference>
<name>A0A8H2X243_9AGAM</name>
<reference evidence="3" key="1">
    <citation type="submission" date="2021-01" db="EMBL/GenBank/DDBJ databases">
        <authorList>
            <person name="Kaushik A."/>
        </authorList>
    </citation>
    <scope>NUCLEOTIDE SEQUENCE</scope>
    <source>
        <strain evidence="3">AG1-1A</strain>
    </source>
</reference>
<comment type="caution">
    <text evidence="3">The sequence shown here is derived from an EMBL/GenBank/DDBJ whole genome shotgun (WGS) entry which is preliminary data.</text>
</comment>
<proteinExistence type="predicted"/>
<dbReference type="InterPro" id="IPR036812">
    <property type="entry name" value="NAD(P)_OxRdtase_dom_sf"/>
</dbReference>
<dbReference type="SUPFAM" id="SSF51430">
    <property type="entry name" value="NAD(P)-linked oxidoreductase"/>
    <property type="match status" value="1"/>
</dbReference>
<dbReference type="InterPro" id="IPR023210">
    <property type="entry name" value="NADP_OxRdtase_dom"/>
</dbReference>
<feature type="domain" description="NADP-dependent oxidoreductase" evidence="2">
    <location>
        <begin position="14"/>
        <end position="338"/>
    </location>
</feature>
<organism evidence="3 4">
    <name type="scientific">Rhizoctonia solani</name>
    <dbReference type="NCBI Taxonomy" id="456999"/>
    <lineage>
        <taxon>Eukaryota</taxon>
        <taxon>Fungi</taxon>
        <taxon>Dikarya</taxon>
        <taxon>Basidiomycota</taxon>
        <taxon>Agaricomycotina</taxon>
        <taxon>Agaricomycetes</taxon>
        <taxon>Cantharellales</taxon>
        <taxon>Ceratobasidiaceae</taxon>
        <taxon>Rhizoctonia</taxon>
    </lineage>
</organism>